<keyword evidence="3" id="KW-1185">Reference proteome</keyword>
<comment type="caution">
    <text evidence="2">The sequence shown here is derived from an EMBL/GenBank/DDBJ whole genome shotgun (WGS) entry which is preliminary data.</text>
</comment>
<evidence type="ECO:0000313" key="2">
    <source>
        <dbReference type="EMBL" id="GER29633.1"/>
    </source>
</evidence>
<dbReference type="AlphaFoldDB" id="A0A5A7P9V3"/>
<dbReference type="EMBL" id="BKCP01004113">
    <property type="protein sequence ID" value="GER29633.1"/>
    <property type="molecule type" value="Genomic_DNA"/>
</dbReference>
<feature type="signal peptide" evidence="1">
    <location>
        <begin position="1"/>
        <end position="29"/>
    </location>
</feature>
<keyword evidence="1" id="KW-0732">Signal</keyword>
<accession>A0A5A7P9V3</accession>
<proteinExistence type="predicted"/>
<protein>
    <submittedName>
        <fullName evidence="2">Protein transport protein Sec61 subunit alpha</fullName>
    </submittedName>
</protein>
<dbReference type="OrthoDB" id="1935957at2759"/>
<dbReference type="Proteomes" id="UP000325081">
    <property type="component" value="Unassembled WGS sequence"/>
</dbReference>
<reference evidence="3" key="1">
    <citation type="journal article" date="2019" name="Curr. Biol.">
        <title>Genome Sequence of Striga asiatica Provides Insight into the Evolution of Plant Parasitism.</title>
        <authorList>
            <person name="Yoshida S."/>
            <person name="Kim S."/>
            <person name="Wafula E.K."/>
            <person name="Tanskanen J."/>
            <person name="Kim Y.M."/>
            <person name="Honaas L."/>
            <person name="Yang Z."/>
            <person name="Spallek T."/>
            <person name="Conn C.E."/>
            <person name="Ichihashi Y."/>
            <person name="Cheong K."/>
            <person name="Cui S."/>
            <person name="Der J.P."/>
            <person name="Gundlach H."/>
            <person name="Jiao Y."/>
            <person name="Hori C."/>
            <person name="Ishida J.K."/>
            <person name="Kasahara H."/>
            <person name="Kiba T."/>
            <person name="Kim M.S."/>
            <person name="Koo N."/>
            <person name="Laohavisit A."/>
            <person name="Lee Y.H."/>
            <person name="Lumba S."/>
            <person name="McCourt P."/>
            <person name="Mortimer J.C."/>
            <person name="Mutuku J.M."/>
            <person name="Nomura T."/>
            <person name="Sasaki-Sekimoto Y."/>
            <person name="Seto Y."/>
            <person name="Wang Y."/>
            <person name="Wakatake T."/>
            <person name="Sakakibara H."/>
            <person name="Demura T."/>
            <person name="Yamaguchi S."/>
            <person name="Yoneyama K."/>
            <person name="Manabe R.I."/>
            <person name="Nelson D.C."/>
            <person name="Schulman A.H."/>
            <person name="Timko M.P."/>
            <person name="dePamphilis C.W."/>
            <person name="Choi D."/>
            <person name="Shirasu K."/>
        </authorList>
    </citation>
    <scope>NUCLEOTIDE SEQUENCE [LARGE SCALE GENOMIC DNA]</scope>
    <source>
        <strain evidence="3">cv. UVA1</strain>
    </source>
</reference>
<evidence type="ECO:0000313" key="3">
    <source>
        <dbReference type="Proteomes" id="UP000325081"/>
    </source>
</evidence>
<evidence type="ECO:0000256" key="1">
    <source>
        <dbReference type="SAM" id="SignalP"/>
    </source>
</evidence>
<organism evidence="2 3">
    <name type="scientific">Striga asiatica</name>
    <name type="common">Asiatic witchweed</name>
    <name type="synonym">Buchnera asiatica</name>
    <dbReference type="NCBI Taxonomy" id="4170"/>
    <lineage>
        <taxon>Eukaryota</taxon>
        <taxon>Viridiplantae</taxon>
        <taxon>Streptophyta</taxon>
        <taxon>Embryophyta</taxon>
        <taxon>Tracheophyta</taxon>
        <taxon>Spermatophyta</taxon>
        <taxon>Magnoliopsida</taxon>
        <taxon>eudicotyledons</taxon>
        <taxon>Gunneridae</taxon>
        <taxon>Pentapetalae</taxon>
        <taxon>asterids</taxon>
        <taxon>lamiids</taxon>
        <taxon>Lamiales</taxon>
        <taxon>Orobanchaceae</taxon>
        <taxon>Buchnereae</taxon>
        <taxon>Striga</taxon>
    </lineage>
</organism>
<name>A0A5A7P9V3_STRAF</name>
<feature type="chain" id="PRO_5022947160" evidence="1">
    <location>
        <begin position="30"/>
        <end position="118"/>
    </location>
</feature>
<gene>
    <name evidence="2" type="ORF">STAS_05512</name>
</gene>
<sequence length="118" mass="13702">MMNRRLRLRLPVLLTVAVLIFALVGHCRGSRTTINAFKIRHKGQYGHYPADGHSFFNLMPKRRVPTSAPSRKHNDLGLQHKKIETNDYQLFQQNYNVLIKALQVACGYSKKREKQNKN</sequence>